<protein>
    <submittedName>
        <fullName evidence="1">Uncharacterized protein</fullName>
    </submittedName>
</protein>
<evidence type="ECO:0000313" key="2">
    <source>
        <dbReference type="Proteomes" id="UP001341840"/>
    </source>
</evidence>
<dbReference type="EMBL" id="JASCZI010151086">
    <property type="protein sequence ID" value="MED6169045.1"/>
    <property type="molecule type" value="Genomic_DNA"/>
</dbReference>
<accession>A0ABU6V8I1</accession>
<sequence>MGNYSSVSLIHHLYHCNLLSTVIPTHQTVLKSEPPRSTNRRLKLLHSSLSFISNGPFLQFSDTYSNDFFWHRIHQNILLFVTIPTQQTASNSNSGRDRTGSWKSHGEARASLSPTLMIHFPDLIWTIGSVAQMNGSDLFNSNQSGLVSQLSVRFGVNRFTISLVRPIQSVLFDQVQPGVDCGLTAPCHC</sequence>
<name>A0ABU6V8I1_9FABA</name>
<reference evidence="1 2" key="1">
    <citation type="journal article" date="2023" name="Plants (Basel)">
        <title>Bridging the Gap: Combining Genomics and Transcriptomics Approaches to Understand Stylosanthes scabra, an Orphan Legume from the Brazilian Caatinga.</title>
        <authorList>
            <person name="Ferreira-Neto J.R.C."/>
            <person name="da Silva M.D."/>
            <person name="Binneck E."/>
            <person name="de Melo N.F."/>
            <person name="da Silva R.H."/>
            <person name="de Melo A.L.T.M."/>
            <person name="Pandolfi V."/>
            <person name="Bustamante F.O."/>
            <person name="Brasileiro-Vidal A.C."/>
            <person name="Benko-Iseppon A.M."/>
        </authorList>
    </citation>
    <scope>NUCLEOTIDE SEQUENCE [LARGE SCALE GENOMIC DNA]</scope>
    <source>
        <tissue evidence="1">Leaves</tissue>
    </source>
</reference>
<dbReference type="Proteomes" id="UP001341840">
    <property type="component" value="Unassembled WGS sequence"/>
</dbReference>
<organism evidence="1 2">
    <name type="scientific">Stylosanthes scabra</name>
    <dbReference type="NCBI Taxonomy" id="79078"/>
    <lineage>
        <taxon>Eukaryota</taxon>
        <taxon>Viridiplantae</taxon>
        <taxon>Streptophyta</taxon>
        <taxon>Embryophyta</taxon>
        <taxon>Tracheophyta</taxon>
        <taxon>Spermatophyta</taxon>
        <taxon>Magnoliopsida</taxon>
        <taxon>eudicotyledons</taxon>
        <taxon>Gunneridae</taxon>
        <taxon>Pentapetalae</taxon>
        <taxon>rosids</taxon>
        <taxon>fabids</taxon>
        <taxon>Fabales</taxon>
        <taxon>Fabaceae</taxon>
        <taxon>Papilionoideae</taxon>
        <taxon>50 kb inversion clade</taxon>
        <taxon>dalbergioids sensu lato</taxon>
        <taxon>Dalbergieae</taxon>
        <taxon>Pterocarpus clade</taxon>
        <taxon>Stylosanthes</taxon>
    </lineage>
</organism>
<evidence type="ECO:0000313" key="1">
    <source>
        <dbReference type="EMBL" id="MED6169045.1"/>
    </source>
</evidence>
<comment type="caution">
    <text evidence="1">The sequence shown here is derived from an EMBL/GenBank/DDBJ whole genome shotgun (WGS) entry which is preliminary data.</text>
</comment>
<keyword evidence="2" id="KW-1185">Reference proteome</keyword>
<proteinExistence type="predicted"/>
<gene>
    <name evidence="1" type="ORF">PIB30_017613</name>
</gene>